<evidence type="ECO:0000259" key="3">
    <source>
        <dbReference type="Pfam" id="PF21771"/>
    </source>
</evidence>
<evidence type="ECO:0000256" key="2">
    <source>
        <dbReference type="SAM" id="Coils"/>
    </source>
</evidence>
<dbReference type="Proteomes" id="UP000007800">
    <property type="component" value="Unassembled WGS sequence"/>
</dbReference>
<feature type="non-terminal residue" evidence="4">
    <location>
        <position position="255"/>
    </location>
</feature>
<dbReference type="GeneID" id="9054649"/>
<dbReference type="PANTHER" id="PTHR32083">
    <property type="entry name" value="CILIA AND FLAGELLA-ASSOCIATED PROTEIN 58-RELATED"/>
    <property type="match status" value="1"/>
</dbReference>
<evidence type="ECO:0000256" key="1">
    <source>
        <dbReference type="ARBA" id="ARBA00023054"/>
    </source>
</evidence>
<accession>C5LMK0</accession>
<sequence>ASGSTKHWIDMIRRQQVICSNIDRELDVGQRELHKTQKRAAEVEQHIERYAVELSEEHAKYFAALDEVKAREARVSEIEKMVEKEEEKLQQQQALYDSVRADRNLYSKSLIDCNAEIEEMKRKFKIAFHRIEQVKSEVRKKEAKIVNVDLERTRIARGNNRIRESLDSGLERIQGLKCIVDVQKGESEKLKVVMEEAEGEVANYEKALESVVSERELLEKQLSNREAEVKKMYEKIRLLESDLRQGRLVENYCQH</sequence>
<feature type="coiled-coil region" evidence="2">
    <location>
        <begin position="187"/>
        <end position="242"/>
    </location>
</feature>
<dbReference type="InParanoid" id="C5LMK0"/>
<protein>
    <submittedName>
        <fullName evidence="4">NF-kappa-B essential modulator, putative</fullName>
    </submittedName>
</protein>
<keyword evidence="1 2" id="KW-0175">Coiled coil</keyword>
<evidence type="ECO:0000313" key="5">
    <source>
        <dbReference type="Proteomes" id="UP000007800"/>
    </source>
</evidence>
<dbReference type="SUPFAM" id="SSF57997">
    <property type="entry name" value="Tropomyosin"/>
    <property type="match status" value="1"/>
</dbReference>
<dbReference type="InterPro" id="IPR049270">
    <property type="entry name" value="CFAP58_CC"/>
</dbReference>
<keyword evidence="5" id="KW-1185">Reference proteome</keyword>
<feature type="domain" description="Cilia- and flagella-associated protein 58 central coiled coil" evidence="3">
    <location>
        <begin position="4"/>
        <end position="247"/>
    </location>
</feature>
<evidence type="ECO:0000313" key="4">
    <source>
        <dbReference type="EMBL" id="EER02017.1"/>
    </source>
</evidence>
<dbReference type="AlphaFoldDB" id="C5LMK0"/>
<dbReference type="GO" id="GO:0005856">
    <property type="term" value="C:cytoskeleton"/>
    <property type="evidence" value="ECO:0007669"/>
    <property type="project" value="TreeGrafter"/>
</dbReference>
<dbReference type="EMBL" id="GG683568">
    <property type="protein sequence ID" value="EER02017.1"/>
    <property type="molecule type" value="Genomic_DNA"/>
</dbReference>
<dbReference type="RefSeq" id="XP_002769299.1">
    <property type="nucleotide sequence ID" value="XM_002769253.1"/>
</dbReference>
<dbReference type="PANTHER" id="PTHR32083:SF0">
    <property type="entry name" value="CILIA AND FLAGELLA-ASSOCIATED PROTEIN 58"/>
    <property type="match status" value="1"/>
</dbReference>
<dbReference type="Pfam" id="PF21771">
    <property type="entry name" value="CFAP58_CC"/>
    <property type="match status" value="1"/>
</dbReference>
<organism evidence="5">
    <name type="scientific">Perkinsus marinus (strain ATCC 50983 / TXsc)</name>
    <dbReference type="NCBI Taxonomy" id="423536"/>
    <lineage>
        <taxon>Eukaryota</taxon>
        <taxon>Sar</taxon>
        <taxon>Alveolata</taxon>
        <taxon>Perkinsozoa</taxon>
        <taxon>Perkinsea</taxon>
        <taxon>Perkinsida</taxon>
        <taxon>Perkinsidae</taxon>
        <taxon>Perkinsus</taxon>
    </lineage>
</organism>
<dbReference type="OMA" id="EQHIERY"/>
<dbReference type="OrthoDB" id="264785at2759"/>
<proteinExistence type="predicted"/>
<name>C5LMK0_PERM5</name>
<gene>
    <name evidence="4" type="ORF">Pmar_PMAR024335</name>
</gene>
<feature type="coiled-coil region" evidence="2">
    <location>
        <begin position="33"/>
        <end position="151"/>
    </location>
</feature>
<feature type="non-terminal residue" evidence="4">
    <location>
        <position position="1"/>
    </location>
</feature>
<reference evidence="4 5" key="1">
    <citation type="submission" date="2008-07" db="EMBL/GenBank/DDBJ databases">
        <authorList>
            <person name="El-Sayed N."/>
            <person name="Caler E."/>
            <person name="Inman J."/>
            <person name="Amedeo P."/>
            <person name="Hass B."/>
            <person name="Wortman J."/>
        </authorList>
    </citation>
    <scope>NUCLEOTIDE SEQUENCE [LARGE SCALE GENOMIC DNA]</scope>
    <source>
        <strain evidence="5">ATCC 50983 / TXsc</strain>
    </source>
</reference>